<sequence>MEDRPEPGDEPMNTRSLDRRTFFKWTAAGTILPSTLAHSASAEAGENDARPLRVRF</sequence>
<dbReference type="EMBL" id="CP010904">
    <property type="protein sequence ID" value="AKJ64576.1"/>
    <property type="molecule type" value="Genomic_DNA"/>
</dbReference>
<gene>
    <name evidence="1" type="ORF">L21SP4_01328</name>
</gene>
<protein>
    <submittedName>
        <fullName evidence="1">Uncharacterized protein</fullName>
    </submittedName>
</protein>
<accession>A0A0G3EDQ0</accession>
<dbReference type="InterPro" id="IPR006311">
    <property type="entry name" value="TAT_signal"/>
</dbReference>
<dbReference type="KEGG" id="vbl:L21SP4_01328"/>
<evidence type="ECO:0000313" key="2">
    <source>
        <dbReference type="Proteomes" id="UP000035268"/>
    </source>
</evidence>
<dbReference type="Proteomes" id="UP000035268">
    <property type="component" value="Chromosome"/>
</dbReference>
<evidence type="ECO:0000313" key="1">
    <source>
        <dbReference type="EMBL" id="AKJ64576.1"/>
    </source>
</evidence>
<reference evidence="1 2" key="2">
    <citation type="journal article" date="2016" name="ISME J.">
        <title>Characterization of the first cultured representative of Verrucomicrobia subdivision 5 indicates the proposal of a novel phylum.</title>
        <authorList>
            <person name="Spring S."/>
            <person name="Bunk B."/>
            <person name="Sproer C."/>
            <person name="Schumann P."/>
            <person name="Rohde M."/>
            <person name="Tindall B.J."/>
            <person name="Klenk H.P."/>
        </authorList>
    </citation>
    <scope>NUCLEOTIDE SEQUENCE [LARGE SCALE GENOMIC DNA]</scope>
    <source>
        <strain evidence="1 2">L21-Fru-AB</strain>
    </source>
</reference>
<keyword evidence="2" id="KW-1185">Reference proteome</keyword>
<dbReference type="STRING" id="1307763.L21SP4_01328"/>
<dbReference type="AlphaFoldDB" id="A0A0G3EDQ0"/>
<proteinExistence type="predicted"/>
<name>A0A0G3EDQ0_9BACT</name>
<reference evidence="2" key="1">
    <citation type="submission" date="2015-02" db="EMBL/GenBank/DDBJ databases">
        <title>Description and complete genome sequence of the first cultured representative of the subdivision 5 of the Verrucomicrobia phylum.</title>
        <authorList>
            <person name="Spring S."/>
            <person name="Bunk B."/>
            <person name="Sproer C."/>
            <person name="Klenk H.-P."/>
        </authorList>
    </citation>
    <scope>NUCLEOTIDE SEQUENCE [LARGE SCALE GENOMIC DNA]</scope>
    <source>
        <strain evidence="2">L21-Fru-AB</strain>
    </source>
</reference>
<dbReference type="PROSITE" id="PS51318">
    <property type="entry name" value="TAT"/>
    <property type="match status" value="1"/>
</dbReference>
<organism evidence="1 2">
    <name type="scientific">Kiritimatiella glycovorans</name>
    <dbReference type="NCBI Taxonomy" id="1307763"/>
    <lineage>
        <taxon>Bacteria</taxon>
        <taxon>Pseudomonadati</taxon>
        <taxon>Kiritimatiellota</taxon>
        <taxon>Kiritimatiellia</taxon>
        <taxon>Kiritimatiellales</taxon>
        <taxon>Kiritimatiellaceae</taxon>
        <taxon>Kiritimatiella</taxon>
    </lineage>
</organism>